<keyword evidence="2" id="KW-0472">Membrane</keyword>
<dbReference type="InterPro" id="IPR007053">
    <property type="entry name" value="LRAT_dom"/>
</dbReference>
<evidence type="ECO:0000256" key="1">
    <source>
        <dbReference type="SAM" id="MobiDB-lite"/>
    </source>
</evidence>
<dbReference type="PANTHER" id="PTHR46137">
    <property type="entry name" value="OS05G0310600 PROTEIN"/>
    <property type="match status" value="1"/>
</dbReference>
<dbReference type="AlphaFoldDB" id="A0A7S2HDC4"/>
<sequence length="340" mass="37815">MVENQYYESDDDYDDEYNDNDDDDDDDDNDDDDDDDYNDDDGYSSNIEENDSDAISDYTDRNQPNDMEVEKLFEVGDHVYKWCSHKVPGVRYQHHGIVLEIQTRGEDEKEIGRTIEIVDFHLGLPDEHAGGSFPTTQSCIGSISGSCLEGMIAGPGRLRHLCLTEQEEINEWHRVPYGNERTSDPKEIVISRANFLLSNPSILPPYHAFTSNCECVAVWCKTGKWSTLQGLTILSVLAPTPVTGSAGAAVATALRAPVKVRAAGLWGFFGFSTEVSAATAYPALLPAIGLVGLGASAAAVWHKKRQCENNWDEMSDMLNKEYCIFLVKRSMRAQNNDIIP</sequence>
<evidence type="ECO:0000256" key="2">
    <source>
        <dbReference type="SAM" id="Phobius"/>
    </source>
</evidence>
<keyword evidence="2" id="KW-1133">Transmembrane helix</keyword>
<name>A0A7S2HDC4_9STRA</name>
<keyword evidence="2" id="KW-0812">Transmembrane</keyword>
<gene>
    <name evidence="4" type="ORF">HTAM1171_LOCUS4918</name>
</gene>
<feature type="compositionally biased region" description="Acidic residues" evidence="1">
    <location>
        <begin position="8"/>
        <end position="54"/>
    </location>
</feature>
<dbReference type="Pfam" id="PF04970">
    <property type="entry name" value="LRAT"/>
    <property type="match status" value="1"/>
</dbReference>
<feature type="domain" description="LRAT" evidence="3">
    <location>
        <begin position="87"/>
        <end position="224"/>
    </location>
</feature>
<evidence type="ECO:0000259" key="3">
    <source>
        <dbReference type="Pfam" id="PF04970"/>
    </source>
</evidence>
<feature type="transmembrane region" description="Helical" evidence="2">
    <location>
        <begin position="280"/>
        <end position="301"/>
    </location>
</feature>
<evidence type="ECO:0000313" key="4">
    <source>
        <dbReference type="EMBL" id="CAD9487514.1"/>
    </source>
</evidence>
<feature type="region of interest" description="Disordered" evidence="1">
    <location>
        <begin position="1"/>
        <end position="63"/>
    </location>
</feature>
<proteinExistence type="predicted"/>
<reference evidence="4" key="1">
    <citation type="submission" date="2021-01" db="EMBL/GenBank/DDBJ databases">
        <authorList>
            <person name="Corre E."/>
            <person name="Pelletier E."/>
            <person name="Niang G."/>
            <person name="Scheremetjew M."/>
            <person name="Finn R."/>
            <person name="Kale V."/>
            <person name="Holt S."/>
            <person name="Cochrane G."/>
            <person name="Meng A."/>
            <person name="Brown T."/>
            <person name="Cohen L."/>
        </authorList>
    </citation>
    <scope>NUCLEOTIDE SEQUENCE</scope>
    <source>
        <strain evidence="4">CCMP826</strain>
    </source>
</reference>
<dbReference type="EMBL" id="HBGV01008010">
    <property type="protein sequence ID" value="CAD9487514.1"/>
    <property type="molecule type" value="Transcribed_RNA"/>
</dbReference>
<organism evidence="4">
    <name type="scientific">Helicotheca tamesis</name>
    <dbReference type="NCBI Taxonomy" id="374047"/>
    <lineage>
        <taxon>Eukaryota</taxon>
        <taxon>Sar</taxon>
        <taxon>Stramenopiles</taxon>
        <taxon>Ochrophyta</taxon>
        <taxon>Bacillariophyta</taxon>
        <taxon>Mediophyceae</taxon>
        <taxon>Lithodesmiophycidae</taxon>
        <taxon>Lithodesmiales</taxon>
        <taxon>Lithodesmiaceae</taxon>
        <taxon>Helicotheca</taxon>
    </lineage>
</organism>
<dbReference type="Gene3D" id="3.90.1720.10">
    <property type="entry name" value="endopeptidase domain like (from Nostoc punctiforme)"/>
    <property type="match status" value="1"/>
</dbReference>
<protein>
    <recommendedName>
        <fullName evidence="3">LRAT domain-containing protein</fullName>
    </recommendedName>
</protein>
<dbReference type="PANTHER" id="PTHR46137:SF3">
    <property type="entry name" value="OS05G0310600 PROTEIN"/>
    <property type="match status" value="1"/>
</dbReference>
<accession>A0A7S2HDC4</accession>